<dbReference type="Proteomes" id="UP000323621">
    <property type="component" value="Unassembled WGS sequence"/>
</dbReference>
<protein>
    <recommendedName>
        <fullName evidence="4">Tetratricopeptide repeat protein</fullName>
    </recommendedName>
</protein>
<sequence>MNTSEFTYLLQHLTQVNASQTEALKTIINTFPYFQSARALYLKGLKNVESFKYNHVLKATAAYTTDRSILFDFITSETFEQNKTSEFIKHHKLDSSDLFVTTDAAAAAKAISAKGFSEGDFQQEITNTTNTLDANFFQPKTADNEKGDTEKPKIIESESNDTTRNDTPREEGADAVIRKTSVTEETATTVTENVLNIGQPLQFNKNETHSFNEWLSLSKFKPIEREITKKTIENSPKKAKKTPLFLNKNAETSDALDKAKKFDLIEQFIAKKPKLKAPTAGSSHQNIAQAQMIQPEALMTETLARIYVEQGNFKKAIQSYNILILKYPEKSGFFADQIKAIKQLQEQNNKQ</sequence>
<evidence type="ECO:0000256" key="1">
    <source>
        <dbReference type="SAM" id="MobiDB-lite"/>
    </source>
</evidence>
<gene>
    <name evidence="2" type="ORF">ES677_08710</name>
</gene>
<evidence type="ECO:0000313" key="2">
    <source>
        <dbReference type="EMBL" id="TYC12730.1"/>
    </source>
</evidence>
<proteinExistence type="predicted"/>
<feature type="compositionally biased region" description="Basic and acidic residues" evidence="1">
    <location>
        <begin position="142"/>
        <end position="172"/>
    </location>
</feature>
<evidence type="ECO:0008006" key="4">
    <source>
        <dbReference type="Google" id="ProtNLM"/>
    </source>
</evidence>
<comment type="caution">
    <text evidence="2">The sequence shown here is derived from an EMBL/GenBank/DDBJ whole genome shotgun (WGS) entry which is preliminary data.</text>
</comment>
<accession>A0ABY3MAG8</accession>
<name>A0ABY3MAG8_9FLAO</name>
<dbReference type="EMBL" id="VSKN01000009">
    <property type="protein sequence ID" value="TYC12730.1"/>
    <property type="molecule type" value="Genomic_DNA"/>
</dbReference>
<evidence type="ECO:0000313" key="3">
    <source>
        <dbReference type="Proteomes" id="UP000323621"/>
    </source>
</evidence>
<keyword evidence="3" id="KW-1185">Reference proteome</keyword>
<organism evidence="2 3">
    <name type="scientific">Bizionia gelidisalsuginis</name>
    <dbReference type="NCBI Taxonomy" id="291188"/>
    <lineage>
        <taxon>Bacteria</taxon>
        <taxon>Pseudomonadati</taxon>
        <taxon>Bacteroidota</taxon>
        <taxon>Flavobacteriia</taxon>
        <taxon>Flavobacteriales</taxon>
        <taxon>Flavobacteriaceae</taxon>
        <taxon>Bizionia</taxon>
    </lineage>
</organism>
<reference evidence="2 3" key="1">
    <citation type="submission" date="2019-08" db="EMBL/GenBank/DDBJ databases">
        <title>Genomes of Antarctic Bizionia species.</title>
        <authorList>
            <person name="Bowman J.P."/>
        </authorList>
    </citation>
    <scope>NUCLEOTIDE SEQUENCE [LARGE SCALE GENOMIC DNA]</scope>
    <source>
        <strain evidence="2 3">IC164</strain>
    </source>
</reference>
<dbReference type="RefSeq" id="WP_148381030.1">
    <property type="nucleotide sequence ID" value="NZ_VSKN01000009.1"/>
</dbReference>
<feature type="region of interest" description="Disordered" evidence="1">
    <location>
        <begin position="132"/>
        <end position="172"/>
    </location>
</feature>